<evidence type="ECO:0000256" key="1">
    <source>
        <dbReference type="ARBA" id="ARBA00004192"/>
    </source>
</evidence>
<name>A0A9E7V730_9VIRU</name>
<organism evidence="11 12">
    <name type="scientific">Edgeworthia chrysantha mosaic-associated virus</name>
    <dbReference type="NCBI Taxonomy" id="2992856"/>
    <lineage>
        <taxon>Viruses</taxon>
        <taxon>Riboviria</taxon>
        <taxon>Orthornavirae</taxon>
        <taxon>Negarnaviricota</taxon>
        <taxon>Polyploviricotina</taxon>
        <taxon>Bunyaviricetes</taxon>
        <taxon>Hareavirales</taxon>
        <taxon>Phenuiviridae</taxon>
        <taxon>Coguvirus</taxon>
        <taxon>Coguvirus chrysanthae</taxon>
    </lineage>
</organism>
<dbReference type="GO" id="GO:0019013">
    <property type="term" value="C:viral nucleocapsid"/>
    <property type="evidence" value="ECO:0007669"/>
    <property type="project" value="UniProtKB-KW"/>
</dbReference>
<keyword evidence="8" id="KW-1035">Host cytoplasm</keyword>
<feature type="compositionally biased region" description="Basic and acidic residues" evidence="10">
    <location>
        <begin position="48"/>
        <end position="65"/>
    </location>
</feature>
<evidence type="ECO:0000256" key="10">
    <source>
        <dbReference type="SAM" id="MobiDB-lite"/>
    </source>
</evidence>
<evidence type="ECO:0000256" key="7">
    <source>
        <dbReference type="ARBA" id="ARBA00023086"/>
    </source>
</evidence>
<feature type="compositionally biased region" description="Acidic residues" evidence="10">
    <location>
        <begin position="66"/>
        <end position="77"/>
    </location>
</feature>
<evidence type="ECO:0000313" key="12">
    <source>
        <dbReference type="Proteomes" id="UP001182092"/>
    </source>
</evidence>
<evidence type="ECO:0000256" key="9">
    <source>
        <dbReference type="ARBA" id="ARBA00033344"/>
    </source>
</evidence>
<feature type="region of interest" description="Disordered" evidence="10">
    <location>
        <begin position="1"/>
        <end position="28"/>
    </location>
</feature>
<keyword evidence="12" id="KW-1185">Reference proteome</keyword>
<dbReference type="Pfam" id="PF05733">
    <property type="entry name" value="Tenui_N"/>
    <property type="match status" value="1"/>
</dbReference>
<accession>A0A9E7V730</accession>
<comment type="subcellular location">
    <subcellularLocation>
        <location evidence="1">Host cytoplasm</location>
    </subcellularLocation>
    <subcellularLocation>
        <location evidence="2">Virion</location>
    </subcellularLocation>
</comment>
<reference evidence="11" key="1">
    <citation type="journal article" date="2022" name="Arch. Virol.">
        <title>Complete genome sequence of Edgeworthia chrysantha mosaic-associated virus, a tentative new member of the genus Coguvirus (family Phenuiviridae).</title>
        <authorList>
            <person name="Wang X."/>
            <person name="Liao R."/>
            <person name="Yang X."/>
            <person name="Liu Q."/>
            <person name="Zhang S."/>
            <person name="Cao M."/>
        </authorList>
    </citation>
    <scope>NUCLEOTIDE SEQUENCE</scope>
    <source>
        <strain evidence="11">SWU-D</strain>
    </source>
</reference>
<dbReference type="Proteomes" id="UP001182092">
    <property type="component" value="Genome"/>
</dbReference>
<sequence>MVPPPRKSNKKLKEELKAQHGKSEEEYGNWYSKLSKEEAAHVDSLIKTAEKAKAAKEGNPSREDPEKEESDDDEEAEVSSQVRQSAKLPSEITDVEISTMWTIVDAADVNSMDQEFLRIFEYQGFNPRKIFAALYAAKKKNQVSDASFVTDILTLCSISIIKGSVNSNNIKKISEEGQQEIARLETLYGIKRGSGRKEKPEVVTISRIGATFPGKIIQLICAGKVEGRTFIGPFSSSSLPVFMRHQAFAAVIPRSLRQKSRDFLLGLITAFSVDQSLQINPNKKEKQDPVILFATQSNFISVTHNGQYPPEHTKIAIFKTLIINYEDLLPTSRKIASIMGEFSIPSKDEFRSELALLE</sequence>
<feature type="compositionally biased region" description="Basic and acidic residues" evidence="10">
    <location>
        <begin position="11"/>
        <end position="25"/>
    </location>
</feature>
<keyword evidence="4" id="KW-0167">Capsid protein</keyword>
<keyword evidence="7 11" id="KW-0543">Viral nucleoprotein</keyword>
<evidence type="ECO:0000256" key="2">
    <source>
        <dbReference type="ARBA" id="ARBA00004328"/>
    </source>
</evidence>
<evidence type="ECO:0000256" key="3">
    <source>
        <dbReference type="ARBA" id="ARBA00014389"/>
    </source>
</evidence>
<dbReference type="EMBL" id="ON602045">
    <property type="protein sequence ID" value="UZA34089.1"/>
    <property type="molecule type" value="Genomic_RNA"/>
</dbReference>
<dbReference type="GO" id="GO:0003723">
    <property type="term" value="F:RNA binding"/>
    <property type="evidence" value="ECO:0007669"/>
    <property type="project" value="UniProtKB-KW"/>
</dbReference>
<evidence type="ECO:0000256" key="5">
    <source>
        <dbReference type="ARBA" id="ARBA00022844"/>
    </source>
</evidence>
<keyword evidence="5" id="KW-0946">Virion</keyword>
<dbReference type="GO" id="GO:0030430">
    <property type="term" value="C:host cell cytoplasm"/>
    <property type="evidence" value="ECO:0007669"/>
    <property type="project" value="UniProtKB-SubCell"/>
</dbReference>
<evidence type="ECO:0000313" key="11">
    <source>
        <dbReference type="EMBL" id="UZA34089.1"/>
    </source>
</evidence>
<evidence type="ECO:0000256" key="8">
    <source>
        <dbReference type="ARBA" id="ARBA00023200"/>
    </source>
</evidence>
<evidence type="ECO:0000256" key="6">
    <source>
        <dbReference type="ARBA" id="ARBA00022884"/>
    </source>
</evidence>
<proteinExistence type="predicted"/>
<dbReference type="InterPro" id="IPR009522">
    <property type="entry name" value="Capsid_Phlebovir/Tenuivir"/>
</dbReference>
<protein>
    <recommendedName>
        <fullName evidence="3">Nucleoprotein</fullName>
    </recommendedName>
    <alternativeName>
        <fullName evidence="9">Nucleocapsid protein</fullName>
    </alternativeName>
</protein>
<evidence type="ECO:0000256" key="4">
    <source>
        <dbReference type="ARBA" id="ARBA00022561"/>
    </source>
</evidence>
<keyword evidence="6" id="KW-0694">RNA-binding</keyword>
<feature type="region of interest" description="Disordered" evidence="10">
    <location>
        <begin position="46"/>
        <end position="87"/>
    </location>
</feature>